<dbReference type="PANTHER" id="PTHR35010:SF2">
    <property type="entry name" value="BLL4672 PROTEIN"/>
    <property type="match status" value="1"/>
</dbReference>
<keyword evidence="3" id="KW-1185">Reference proteome</keyword>
<dbReference type="InterPro" id="IPR010982">
    <property type="entry name" value="Lambda_DNA-bd_dom_sf"/>
</dbReference>
<organism evidence="2 3">
    <name type="scientific">Nonomuraea glycinis</name>
    <dbReference type="NCBI Taxonomy" id="2047744"/>
    <lineage>
        <taxon>Bacteria</taxon>
        <taxon>Bacillati</taxon>
        <taxon>Actinomycetota</taxon>
        <taxon>Actinomycetes</taxon>
        <taxon>Streptosporangiales</taxon>
        <taxon>Streptosporangiaceae</taxon>
        <taxon>Nonomuraea</taxon>
    </lineage>
</organism>
<gene>
    <name evidence="2" type="ORF">GCM10012278_70710</name>
</gene>
<dbReference type="PROSITE" id="PS50943">
    <property type="entry name" value="HTH_CROC1"/>
    <property type="match status" value="1"/>
</dbReference>
<dbReference type="Gene3D" id="1.10.260.40">
    <property type="entry name" value="lambda repressor-like DNA-binding domains"/>
    <property type="match status" value="1"/>
</dbReference>
<reference evidence="2" key="2">
    <citation type="submission" date="2020-09" db="EMBL/GenBank/DDBJ databases">
        <authorList>
            <person name="Sun Q."/>
            <person name="Zhou Y."/>
        </authorList>
    </citation>
    <scope>NUCLEOTIDE SEQUENCE</scope>
    <source>
        <strain evidence="2">CGMCC 4.7430</strain>
    </source>
</reference>
<dbReference type="SUPFAM" id="SSF47413">
    <property type="entry name" value="lambda repressor-like DNA-binding domains"/>
    <property type="match status" value="1"/>
</dbReference>
<protein>
    <submittedName>
        <fullName evidence="2">XRE family transcriptional regulator</fullName>
    </submittedName>
</protein>
<accession>A0A918ABN1</accession>
<sequence length="277" mass="30512">MSNRAQLGDFLRRRRERLSPNTAGLPVGSRRRTPGLRRDEVAALANISFTYYERLEQGRAAQPSAAVLAGLSEALRLTDDERGHLYLLAGQAAPARPRDQPDVDPSLAYVLRAVDGVTPALITDDLGEVVAQNELNLALFGVFAGLPGRAPNLIWRWFTSPEWRDILEPPGQHEATGLAYVADLRAAVAQRGHDSAAAVLVEDLRAVSREFADMWDRHVISALHCSTKVVHDPRVGRIDLDCSVLLSTQSRHRLLLLRPTPGTPSAERLARLAEFTR</sequence>
<dbReference type="InterPro" id="IPR041413">
    <property type="entry name" value="MLTR_LBD"/>
</dbReference>
<dbReference type="RefSeq" id="WP_189143076.1">
    <property type="nucleotide sequence ID" value="NZ_BMNK01000016.1"/>
</dbReference>
<evidence type="ECO:0000313" key="3">
    <source>
        <dbReference type="Proteomes" id="UP000660745"/>
    </source>
</evidence>
<proteinExistence type="predicted"/>
<reference evidence="2" key="1">
    <citation type="journal article" date="2014" name="Int. J. Syst. Evol. Microbiol.">
        <title>Complete genome sequence of Corynebacterium casei LMG S-19264T (=DSM 44701T), isolated from a smear-ripened cheese.</title>
        <authorList>
            <consortium name="US DOE Joint Genome Institute (JGI-PGF)"/>
            <person name="Walter F."/>
            <person name="Albersmeier A."/>
            <person name="Kalinowski J."/>
            <person name="Ruckert C."/>
        </authorList>
    </citation>
    <scope>NUCLEOTIDE SEQUENCE</scope>
    <source>
        <strain evidence="2">CGMCC 4.7430</strain>
    </source>
</reference>
<dbReference type="PANTHER" id="PTHR35010">
    <property type="entry name" value="BLL4672 PROTEIN-RELATED"/>
    <property type="match status" value="1"/>
</dbReference>
<dbReference type="SMART" id="SM00530">
    <property type="entry name" value="HTH_XRE"/>
    <property type="match status" value="1"/>
</dbReference>
<dbReference type="AlphaFoldDB" id="A0A918ABN1"/>
<dbReference type="Proteomes" id="UP000660745">
    <property type="component" value="Unassembled WGS sequence"/>
</dbReference>
<dbReference type="GO" id="GO:0003677">
    <property type="term" value="F:DNA binding"/>
    <property type="evidence" value="ECO:0007669"/>
    <property type="project" value="InterPro"/>
</dbReference>
<dbReference type="CDD" id="cd00093">
    <property type="entry name" value="HTH_XRE"/>
    <property type="match status" value="1"/>
</dbReference>
<dbReference type="Pfam" id="PF17765">
    <property type="entry name" value="MLTR_LBD"/>
    <property type="match status" value="1"/>
</dbReference>
<name>A0A918ABN1_9ACTN</name>
<dbReference type="Gene3D" id="3.30.450.180">
    <property type="match status" value="1"/>
</dbReference>
<dbReference type="InterPro" id="IPR001387">
    <property type="entry name" value="Cro/C1-type_HTH"/>
</dbReference>
<evidence type="ECO:0000259" key="1">
    <source>
        <dbReference type="PROSITE" id="PS50943"/>
    </source>
</evidence>
<dbReference type="Pfam" id="PF13560">
    <property type="entry name" value="HTH_31"/>
    <property type="match status" value="1"/>
</dbReference>
<evidence type="ECO:0000313" key="2">
    <source>
        <dbReference type="EMBL" id="GGP14531.1"/>
    </source>
</evidence>
<dbReference type="EMBL" id="BMNK01000016">
    <property type="protein sequence ID" value="GGP14531.1"/>
    <property type="molecule type" value="Genomic_DNA"/>
</dbReference>
<comment type="caution">
    <text evidence="2">The sequence shown here is derived from an EMBL/GenBank/DDBJ whole genome shotgun (WGS) entry which is preliminary data.</text>
</comment>
<feature type="domain" description="HTH cro/C1-type" evidence="1">
    <location>
        <begin position="35"/>
        <end position="82"/>
    </location>
</feature>